<comment type="caution">
    <text evidence="8">The sequence shown here is derived from an EMBL/GenBank/DDBJ whole genome shotgun (WGS) entry which is preliminary data.</text>
</comment>
<reference evidence="8 9" key="1">
    <citation type="submission" date="2017-11" db="EMBL/GenBank/DDBJ databases">
        <title>De-novo sequencing of pomegranate (Punica granatum L.) genome.</title>
        <authorList>
            <person name="Akparov Z."/>
            <person name="Amiraslanov A."/>
            <person name="Hajiyeva S."/>
            <person name="Abbasov M."/>
            <person name="Kaur K."/>
            <person name="Hamwieh A."/>
            <person name="Solovyev V."/>
            <person name="Salamov A."/>
            <person name="Braich B."/>
            <person name="Kosarev P."/>
            <person name="Mahmoud A."/>
            <person name="Hajiyev E."/>
            <person name="Babayeva S."/>
            <person name="Izzatullayeva V."/>
            <person name="Mammadov A."/>
            <person name="Mammadov A."/>
            <person name="Sharifova S."/>
            <person name="Ojaghi J."/>
            <person name="Eynullazada K."/>
            <person name="Bayramov B."/>
            <person name="Abdulazimova A."/>
            <person name="Shahmuradov I."/>
        </authorList>
    </citation>
    <scope>NUCLEOTIDE SEQUENCE [LARGE SCALE GENOMIC DNA]</scope>
    <source>
        <strain evidence="9">cv. AG2017</strain>
        <tissue evidence="8">Leaf</tissue>
    </source>
</reference>
<dbReference type="AlphaFoldDB" id="A0A2I0JSI3"/>
<dbReference type="GO" id="GO:0005634">
    <property type="term" value="C:nucleus"/>
    <property type="evidence" value="ECO:0007669"/>
    <property type="project" value="TreeGrafter"/>
</dbReference>
<dbReference type="PANTHER" id="PTHR11668:SF496">
    <property type="entry name" value="SERINE_THREONINE-PROTEIN PHOSPHATASE"/>
    <property type="match status" value="1"/>
</dbReference>
<feature type="domain" description="Serine/threonine specific protein phosphatases" evidence="7">
    <location>
        <begin position="24"/>
        <end position="206"/>
    </location>
</feature>
<dbReference type="EMBL" id="PGOL01001340">
    <property type="protein sequence ID" value="PKI58833.1"/>
    <property type="molecule type" value="Genomic_DNA"/>
</dbReference>
<keyword evidence="9" id="KW-1185">Reference proteome</keyword>
<keyword evidence="6" id="KW-0464">Manganese</keyword>
<evidence type="ECO:0000259" key="7">
    <source>
        <dbReference type="SMART" id="SM00156"/>
    </source>
</evidence>
<dbReference type="PRINTS" id="PR00114">
    <property type="entry name" value="STPHPHTASE"/>
</dbReference>
<dbReference type="InterPro" id="IPR029052">
    <property type="entry name" value="Metallo-depent_PP-like"/>
</dbReference>
<organism evidence="8 9">
    <name type="scientific">Punica granatum</name>
    <name type="common">Pomegranate</name>
    <dbReference type="NCBI Taxonomy" id="22663"/>
    <lineage>
        <taxon>Eukaryota</taxon>
        <taxon>Viridiplantae</taxon>
        <taxon>Streptophyta</taxon>
        <taxon>Embryophyta</taxon>
        <taxon>Tracheophyta</taxon>
        <taxon>Spermatophyta</taxon>
        <taxon>Magnoliopsida</taxon>
        <taxon>eudicotyledons</taxon>
        <taxon>Gunneridae</taxon>
        <taxon>Pentapetalae</taxon>
        <taxon>rosids</taxon>
        <taxon>malvids</taxon>
        <taxon>Myrtales</taxon>
        <taxon>Lythraceae</taxon>
        <taxon>Punica</taxon>
    </lineage>
</organism>
<dbReference type="EC" id="3.1.3.16" evidence="2"/>
<accession>A0A2I0JSI3</accession>
<dbReference type="Proteomes" id="UP000233551">
    <property type="component" value="Unassembled WGS sequence"/>
</dbReference>
<evidence type="ECO:0000313" key="8">
    <source>
        <dbReference type="EMBL" id="PKI58833.1"/>
    </source>
</evidence>
<evidence type="ECO:0000256" key="6">
    <source>
        <dbReference type="ARBA" id="ARBA00023211"/>
    </source>
</evidence>
<proteinExistence type="predicted"/>
<dbReference type="Gene3D" id="3.60.21.10">
    <property type="match status" value="1"/>
</dbReference>
<dbReference type="InterPro" id="IPR006186">
    <property type="entry name" value="Ser/Thr-sp_prot-phosphatase"/>
</dbReference>
<evidence type="ECO:0000256" key="2">
    <source>
        <dbReference type="ARBA" id="ARBA00013081"/>
    </source>
</evidence>
<sequence length="206" mass="23584">MEKPCLDDIIKRLVKVRPWNQVRLTEAGIRKLCMTSKQISLQQPNLLELKAPIKICGDIHGHYADLLRLFELGGFPPKTNYLFLRNHIGYGKQSLATICLLLAYKIKYPDNFFLLRGNHKCAPINRVYGFSDECKWRFNATLWKIFINCFNCLPIAARFDDKILSIHKGLSSDLSNLDQTRNIPTRLLCPTRACSVICSGQTRTAI</sequence>
<protein>
    <recommendedName>
        <fullName evidence="2">protein-serine/threonine phosphatase</fullName>
        <ecNumber evidence="2">3.1.3.16</ecNumber>
    </recommendedName>
</protein>
<dbReference type="InterPro" id="IPR050341">
    <property type="entry name" value="PP1_catalytic_subunit"/>
</dbReference>
<dbReference type="InterPro" id="IPR031675">
    <property type="entry name" value="STPPase_N"/>
</dbReference>
<dbReference type="SUPFAM" id="SSF56300">
    <property type="entry name" value="Metallo-dependent phosphatases"/>
    <property type="match status" value="1"/>
</dbReference>
<evidence type="ECO:0000256" key="4">
    <source>
        <dbReference type="ARBA" id="ARBA00022801"/>
    </source>
</evidence>
<dbReference type="Pfam" id="PF16891">
    <property type="entry name" value="STPPase_N"/>
    <property type="match status" value="1"/>
</dbReference>
<dbReference type="STRING" id="22663.A0A2I0JSI3"/>
<name>A0A2I0JSI3_PUNGR</name>
<dbReference type="InterPro" id="IPR004843">
    <property type="entry name" value="Calcineurin-like_PHP"/>
</dbReference>
<dbReference type="PANTHER" id="PTHR11668">
    <property type="entry name" value="SERINE/THREONINE PROTEIN PHOSPHATASE"/>
    <property type="match status" value="1"/>
</dbReference>
<evidence type="ECO:0000256" key="5">
    <source>
        <dbReference type="ARBA" id="ARBA00022912"/>
    </source>
</evidence>
<evidence type="ECO:0000256" key="3">
    <source>
        <dbReference type="ARBA" id="ARBA00022723"/>
    </source>
</evidence>
<keyword evidence="3" id="KW-0479">Metal-binding</keyword>
<keyword evidence="4" id="KW-0378">Hydrolase</keyword>
<dbReference type="SMART" id="SM00156">
    <property type="entry name" value="PP2Ac"/>
    <property type="match status" value="1"/>
</dbReference>
<gene>
    <name evidence="8" type="ORF">CRG98_020823</name>
</gene>
<dbReference type="GO" id="GO:0005737">
    <property type="term" value="C:cytoplasm"/>
    <property type="evidence" value="ECO:0007669"/>
    <property type="project" value="TreeGrafter"/>
</dbReference>
<evidence type="ECO:0000256" key="1">
    <source>
        <dbReference type="ARBA" id="ARBA00001936"/>
    </source>
</evidence>
<comment type="cofactor">
    <cofactor evidence="1">
        <name>Mn(2+)</name>
        <dbReference type="ChEBI" id="CHEBI:29035"/>
    </cofactor>
</comment>
<dbReference type="GO" id="GO:0004722">
    <property type="term" value="F:protein serine/threonine phosphatase activity"/>
    <property type="evidence" value="ECO:0007669"/>
    <property type="project" value="UniProtKB-EC"/>
</dbReference>
<dbReference type="Pfam" id="PF00149">
    <property type="entry name" value="Metallophos"/>
    <property type="match status" value="1"/>
</dbReference>
<dbReference type="GO" id="GO:0046872">
    <property type="term" value="F:metal ion binding"/>
    <property type="evidence" value="ECO:0007669"/>
    <property type="project" value="UniProtKB-KW"/>
</dbReference>
<keyword evidence="5" id="KW-0904">Protein phosphatase</keyword>
<evidence type="ECO:0000313" key="9">
    <source>
        <dbReference type="Proteomes" id="UP000233551"/>
    </source>
</evidence>